<keyword evidence="11" id="KW-0963">Cytoplasm</keyword>
<evidence type="ECO:0000256" key="9">
    <source>
        <dbReference type="ARBA" id="ARBA00030128"/>
    </source>
</evidence>
<comment type="caution">
    <text evidence="14">The sequence shown here is derived from an EMBL/GenBank/DDBJ whole genome shotgun (WGS) entry which is preliminary data.</text>
</comment>
<reference evidence="14" key="1">
    <citation type="submission" date="2020-10" db="EMBL/GenBank/DDBJ databases">
        <authorList>
            <person name="Gilroy R."/>
        </authorList>
    </citation>
    <scope>NUCLEOTIDE SEQUENCE</scope>
    <source>
        <strain evidence="14">ChiGjej1B1-19959</strain>
    </source>
</reference>
<evidence type="ECO:0000256" key="1">
    <source>
        <dbReference type="ARBA" id="ARBA00003531"/>
    </source>
</evidence>
<dbReference type="InterPro" id="IPR020590">
    <property type="entry name" value="Guanylate_kinase_CS"/>
</dbReference>
<evidence type="ECO:0000256" key="12">
    <source>
        <dbReference type="SAM" id="Coils"/>
    </source>
</evidence>
<dbReference type="InterPro" id="IPR017665">
    <property type="entry name" value="Guanylate_kinase"/>
</dbReference>
<dbReference type="SMART" id="SM00072">
    <property type="entry name" value="GuKc"/>
    <property type="match status" value="1"/>
</dbReference>
<gene>
    <name evidence="11 14" type="primary">gmk</name>
    <name evidence="14" type="ORF">IAC53_00255</name>
</gene>
<dbReference type="Pfam" id="PF00625">
    <property type="entry name" value="Guanylate_kin"/>
    <property type="match status" value="1"/>
</dbReference>
<feature type="coiled-coil region" evidence="12">
    <location>
        <begin position="134"/>
        <end position="187"/>
    </location>
</feature>
<dbReference type="SUPFAM" id="SSF52540">
    <property type="entry name" value="P-loop containing nucleoside triphosphate hydrolases"/>
    <property type="match status" value="1"/>
</dbReference>
<comment type="similarity">
    <text evidence="2 11">Belongs to the guanylate kinase family.</text>
</comment>
<comment type="subcellular location">
    <subcellularLocation>
        <location evidence="11">Cytoplasm</location>
    </subcellularLocation>
</comment>
<dbReference type="GO" id="GO:0004385">
    <property type="term" value="F:GMP kinase activity"/>
    <property type="evidence" value="ECO:0007669"/>
    <property type="project" value="UniProtKB-UniRule"/>
</dbReference>
<proteinExistence type="inferred from homology"/>
<evidence type="ECO:0000256" key="7">
    <source>
        <dbReference type="ARBA" id="ARBA00022777"/>
    </source>
</evidence>
<dbReference type="Proteomes" id="UP000824071">
    <property type="component" value="Unassembled WGS sequence"/>
</dbReference>
<keyword evidence="7 11" id="KW-0418">Kinase</keyword>
<dbReference type="FunFam" id="3.30.63.10:FF:000002">
    <property type="entry name" value="Guanylate kinase 1"/>
    <property type="match status" value="1"/>
</dbReference>
<dbReference type="InterPro" id="IPR008145">
    <property type="entry name" value="GK/Ca_channel_bsu"/>
</dbReference>
<reference evidence="14" key="2">
    <citation type="journal article" date="2021" name="PeerJ">
        <title>Extensive microbial diversity within the chicken gut microbiome revealed by metagenomics and culture.</title>
        <authorList>
            <person name="Gilroy R."/>
            <person name="Ravi A."/>
            <person name="Getino M."/>
            <person name="Pursley I."/>
            <person name="Horton D.L."/>
            <person name="Alikhan N.F."/>
            <person name="Baker D."/>
            <person name="Gharbi K."/>
            <person name="Hall N."/>
            <person name="Watson M."/>
            <person name="Adriaenssens E.M."/>
            <person name="Foster-Nyarko E."/>
            <person name="Jarju S."/>
            <person name="Secka A."/>
            <person name="Antonio M."/>
            <person name="Oren A."/>
            <person name="Chaudhuri R.R."/>
            <person name="La Ragione R."/>
            <person name="Hildebrand F."/>
            <person name="Pallen M.J."/>
        </authorList>
    </citation>
    <scope>NUCLEOTIDE SEQUENCE</scope>
    <source>
        <strain evidence="14">ChiGjej1B1-19959</strain>
    </source>
</reference>
<evidence type="ECO:0000256" key="11">
    <source>
        <dbReference type="HAMAP-Rule" id="MF_00328"/>
    </source>
</evidence>
<dbReference type="EMBL" id="DVMW01000001">
    <property type="protein sequence ID" value="HIU35034.1"/>
    <property type="molecule type" value="Genomic_DNA"/>
</dbReference>
<dbReference type="InterPro" id="IPR027417">
    <property type="entry name" value="P-loop_NTPase"/>
</dbReference>
<dbReference type="GO" id="GO:0005829">
    <property type="term" value="C:cytosol"/>
    <property type="evidence" value="ECO:0007669"/>
    <property type="project" value="TreeGrafter"/>
</dbReference>
<evidence type="ECO:0000256" key="6">
    <source>
        <dbReference type="ARBA" id="ARBA00022741"/>
    </source>
</evidence>
<dbReference type="InterPro" id="IPR008144">
    <property type="entry name" value="Guanylate_kin-like_dom"/>
</dbReference>
<protein>
    <recommendedName>
        <fullName evidence="4 11">Guanylate kinase</fullName>
        <ecNumber evidence="3 11">2.7.4.8</ecNumber>
    </recommendedName>
    <alternativeName>
        <fullName evidence="9 11">GMP kinase</fullName>
    </alternativeName>
</protein>
<evidence type="ECO:0000313" key="14">
    <source>
        <dbReference type="EMBL" id="HIU35034.1"/>
    </source>
</evidence>
<evidence type="ECO:0000256" key="3">
    <source>
        <dbReference type="ARBA" id="ARBA00012961"/>
    </source>
</evidence>
<keyword evidence="12" id="KW-0175">Coiled coil</keyword>
<accession>A0A9D1LCV1</accession>
<evidence type="ECO:0000256" key="5">
    <source>
        <dbReference type="ARBA" id="ARBA00022679"/>
    </source>
</evidence>
<dbReference type="PANTHER" id="PTHR23117">
    <property type="entry name" value="GUANYLATE KINASE-RELATED"/>
    <property type="match status" value="1"/>
</dbReference>
<keyword evidence="8 11" id="KW-0067">ATP-binding</keyword>
<comment type="catalytic activity">
    <reaction evidence="10 11">
        <text>GMP + ATP = GDP + ADP</text>
        <dbReference type="Rhea" id="RHEA:20780"/>
        <dbReference type="ChEBI" id="CHEBI:30616"/>
        <dbReference type="ChEBI" id="CHEBI:58115"/>
        <dbReference type="ChEBI" id="CHEBI:58189"/>
        <dbReference type="ChEBI" id="CHEBI:456216"/>
        <dbReference type="EC" id="2.7.4.8"/>
    </reaction>
</comment>
<dbReference type="GO" id="GO:0005524">
    <property type="term" value="F:ATP binding"/>
    <property type="evidence" value="ECO:0007669"/>
    <property type="project" value="UniProtKB-UniRule"/>
</dbReference>
<evidence type="ECO:0000259" key="13">
    <source>
        <dbReference type="PROSITE" id="PS50052"/>
    </source>
</evidence>
<dbReference type="AlphaFoldDB" id="A0A9D1LCV1"/>
<evidence type="ECO:0000313" key="15">
    <source>
        <dbReference type="Proteomes" id="UP000824071"/>
    </source>
</evidence>
<evidence type="ECO:0000256" key="10">
    <source>
        <dbReference type="ARBA" id="ARBA00048594"/>
    </source>
</evidence>
<feature type="domain" description="Guanylate kinase-like" evidence="13">
    <location>
        <begin position="4"/>
        <end position="182"/>
    </location>
</feature>
<evidence type="ECO:0000256" key="8">
    <source>
        <dbReference type="ARBA" id="ARBA00022840"/>
    </source>
</evidence>
<dbReference type="PANTHER" id="PTHR23117:SF13">
    <property type="entry name" value="GUANYLATE KINASE"/>
    <property type="match status" value="1"/>
</dbReference>
<dbReference type="Gene3D" id="3.30.63.10">
    <property type="entry name" value="Guanylate Kinase phosphate binding domain"/>
    <property type="match status" value="1"/>
</dbReference>
<keyword evidence="6 11" id="KW-0547">Nucleotide-binding</keyword>
<keyword evidence="5 11" id="KW-0808">Transferase</keyword>
<dbReference type="EC" id="2.7.4.8" evidence="3 11"/>
<organism evidence="14 15">
    <name type="scientific">Candidatus Fimenecus excrementigallinarum</name>
    <dbReference type="NCBI Taxonomy" id="2840816"/>
    <lineage>
        <taxon>Bacteria</taxon>
        <taxon>Bacillati</taxon>
        <taxon>Bacillota</taxon>
        <taxon>Clostridia</taxon>
        <taxon>Candidatus Fimenecus</taxon>
    </lineage>
</organism>
<dbReference type="CDD" id="cd00071">
    <property type="entry name" value="GMPK"/>
    <property type="match status" value="1"/>
</dbReference>
<comment type="function">
    <text evidence="1 11">Essential for recycling GMP and indirectly, cGMP.</text>
</comment>
<feature type="binding site" evidence="11">
    <location>
        <begin position="11"/>
        <end position="18"/>
    </location>
    <ligand>
        <name>ATP</name>
        <dbReference type="ChEBI" id="CHEBI:30616"/>
    </ligand>
</feature>
<dbReference type="PROSITE" id="PS50052">
    <property type="entry name" value="GUANYLATE_KINASE_2"/>
    <property type="match status" value="1"/>
</dbReference>
<dbReference type="Gene3D" id="3.40.50.300">
    <property type="entry name" value="P-loop containing nucleotide triphosphate hydrolases"/>
    <property type="match status" value="1"/>
</dbReference>
<dbReference type="HAMAP" id="MF_00328">
    <property type="entry name" value="Guanylate_kinase"/>
    <property type="match status" value="1"/>
</dbReference>
<sequence length="187" mass="20965">MSGGKLVLFSGPSGVGKDTLLELLAKLRPQLQRSVSLTTRKPRAGEVDGVDYFFVSPAQFQEMLQDGGVLEFAQYGDHMYGTPKKPVDMWLAAGKTVILKIEVQGAEKIKRLYPQALSVFILPPSMEVLEKRLRDRGTENAAELEKRLEIAREEMRKSVSYDYRIVNDDLQRAAEEFLSILDAAETT</sequence>
<evidence type="ECO:0000256" key="4">
    <source>
        <dbReference type="ARBA" id="ARBA00016296"/>
    </source>
</evidence>
<evidence type="ECO:0000256" key="2">
    <source>
        <dbReference type="ARBA" id="ARBA00005790"/>
    </source>
</evidence>
<dbReference type="PROSITE" id="PS00856">
    <property type="entry name" value="GUANYLATE_KINASE_1"/>
    <property type="match status" value="1"/>
</dbReference>
<name>A0A9D1LCV1_9FIRM</name>
<dbReference type="NCBIfam" id="TIGR03263">
    <property type="entry name" value="guanyl_kin"/>
    <property type="match status" value="1"/>
</dbReference>